<reference evidence="1 2" key="1">
    <citation type="submission" date="2019-06" db="EMBL/GenBank/DDBJ databases">
        <title>Whole genome sequence for Cellvibrionaceae sp. R142.</title>
        <authorList>
            <person name="Wang G."/>
        </authorList>
    </citation>
    <scope>NUCLEOTIDE SEQUENCE [LARGE SCALE GENOMIC DNA]</scope>
    <source>
        <strain evidence="1 2">R142</strain>
    </source>
</reference>
<proteinExistence type="predicted"/>
<dbReference type="RefSeq" id="WP_142903504.1">
    <property type="nucleotide sequence ID" value="NZ_ML660090.1"/>
</dbReference>
<dbReference type="InterPro" id="IPR024364">
    <property type="entry name" value="Baseplate_phage_T4-like"/>
</dbReference>
<dbReference type="Proteomes" id="UP000319732">
    <property type="component" value="Unassembled WGS sequence"/>
</dbReference>
<comment type="caution">
    <text evidence="1">The sequence shown here is derived from an EMBL/GenBank/DDBJ whole genome shotgun (WGS) entry which is preliminary data.</text>
</comment>
<dbReference type="Pfam" id="PF12322">
    <property type="entry name" value="T4_baseplate"/>
    <property type="match status" value="1"/>
</dbReference>
<protein>
    <submittedName>
        <fullName evidence="1">Phage baseplate protein</fullName>
    </submittedName>
</protein>
<keyword evidence="2" id="KW-1185">Reference proteome</keyword>
<dbReference type="AlphaFoldDB" id="A0A545TZ46"/>
<evidence type="ECO:0000313" key="2">
    <source>
        <dbReference type="Proteomes" id="UP000319732"/>
    </source>
</evidence>
<evidence type="ECO:0000313" key="1">
    <source>
        <dbReference type="EMBL" id="TQV82488.1"/>
    </source>
</evidence>
<dbReference type="OrthoDB" id="283948at2"/>
<sequence length="242" mass="27496">MNTVSAADMLSVWERGLNQSPLQRALILLVAAYPDVKPDELARLSIGERDRRLLRLRQRCFGSRLANTAFCPACTERLEWENSVSDIYVAPPPAVSQGNQFDFHSGNYHIFFRLPNSRDIDRVLGQDDAQQALITRCIARAECAGKAHPVDKLPHDIIQAAGQHIEQMDPQAEIKINLECPACSHRWNVLFDITSFLWAELSEWAQRTLHTVFRLARGYGWTEKDILNLSAVRRQLYLGMLG</sequence>
<gene>
    <name evidence="1" type="ORF">FKG94_07035</name>
</gene>
<name>A0A545TZ46_9GAMM</name>
<organism evidence="1 2">
    <name type="scientific">Exilibacterium tricleocarpae</name>
    <dbReference type="NCBI Taxonomy" id="2591008"/>
    <lineage>
        <taxon>Bacteria</taxon>
        <taxon>Pseudomonadati</taxon>
        <taxon>Pseudomonadota</taxon>
        <taxon>Gammaproteobacteria</taxon>
        <taxon>Cellvibrionales</taxon>
        <taxon>Cellvibrionaceae</taxon>
        <taxon>Exilibacterium</taxon>
    </lineage>
</organism>
<dbReference type="EMBL" id="VHSG01000007">
    <property type="protein sequence ID" value="TQV82488.1"/>
    <property type="molecule type" value="Genomic_DNA"/>
</dbReference>
<accession>A0A545TZ46</accession>